<proteinExistence type="predicted"/>
<dbReference type="PANTHER" id="PTHR33993:SF2">
    <property type="entry name" value="VOC DOMAIN-CONTAINING PROTEIN"/>
    <property type="match status" value="1"/>
</dbReference>
<dbReference type="Pfam" id="PF18029">
    <property type="entry name" value="Glyoxalase_6"/>
    <property type="match status" value="1"/>
</dbReference>
<protein>
    <recommendedName>
        <fullName evidence="1">VOC domain-containing protein</fullName>
    </recommendedName>
</protein>
<organism evidence="2 3">
    <name type="scientific">Kaistia soli DSM 19436</name>
    <dbReference type="NCBI Taxonomy" id="1122133"/>
    <lineage>
        <taxon>Bacteria</taxon>
        <taxon>Pseudomonadati</taxon>
        <taxon>Pseudomonadota</taxon>
        <taxon>Alphaproteobacteria</taxon>
        <taxon>Hyphomicrobiales</taxon>
        <taxon>Kaistiaceae</taxon>
        <taxon>Kaistia</taxon>
    </lineage>
</organism>
<evidence type="ECO:0000313" key="2">
    <source>
        <dbReference type="EMBL" id="SHF06618.1"/>
    </source>
</evidence>
<dbReference type="EMBL" id="FQUP01000001">
    <property type="protein sequence ID" value="SHF06618.1"/>
    <property type="molecule type" value="Genomic_DNA"/>
</dbReference>
<dbReference type="CDD" id="cd07247">
    <property type="entry name" value="SgaA_N_like"/>
    <property type="match status" value="1"/>
</dbReference>
<dbReference type="Proteomes" id="UP000184485">
    <property type="component" value="Unassembled WGS sequence"/>
</dbReference>
<dbReference type="OrthoDB" id="9790149at2"/>
<evidence type="ECO:0000259" key="1">
    <source>
        <dbReference type="PROSITE" id="PS51819"/>
    </source>
</evidence>
<dbReference type="Gene3D" id="3.10.180.10">
    <property type="entry name" value="2,3-Dihydroxybiphenyl 1,2-Dioxygenase, domain 1"/>
    <property type="match status" value="1"/>
</dbReference>
<name>A0A1M4YLT9_9HYPH</name>
<dbReference type="InterPro" id="IPR029068">
    <property type="entry name" value="Glyas_Bleomycin-R_OHBP_Dase"/>
</dbReference>
<gene>
    <name evidence="2" type="ORF">SAMN02745157_1556</name>
</gene>
<sequence length="129" mass="14401">MAGHLTNFEIYGDEPEALVAFYRGLFGWRIERVEGVDYWRITLDAEAAPLSAGGIARRPRFEQQGWMNFVEVDSIDETIDAVTRLGGSIVKEKTAVPRTAWHAVIADPAGNTCLVWQHDPTAFPMPEPD</sequence>
<keyword evidence="3" id="KW-1185">Reference proteome</keyword>
<dbReference type="AlphaFoldDB" id="A0A1M4YLT9"/>
<dbReference type="InterPro" id="IPR052164">
    <property type="entry name" value="Anthracycline_SecMetBiosynth"/>
</dbReference>
<evidence type="ECO:0000313" key="3">
    <source>
        <dbReference type="Proteomes" id="UP000184485"/>
    </source>
</evidence>
<dbReference type="InterPro" id="IPR037523">
    <property type="entry name" value="VOC_core"/>
</dbReference>
<dbReference type="PANTHER" id="PTHR33993">
    <property type="entry name" value="GLYOXALASE-RELATED"/>
    <property type="match status" value="1"/>
</dbReference>
<dbReference type="SUPFAM" id="SSF54593">
    <property type="entry name" value="Glyoxalase/Bleomycin resistance protein/Dihydroxybiphenyl dioxygenase"/>
    <property type="match status" value="1"/>
</dbReference>
<dbReference type="PROSITE" id="PS51819">
    <property type="entry name" value="VOC"/>
    <property type="match status" value="1"/>
</dbReference>
<dbReference type="RefSeq" id="WP_073052115.1">
    <property type="nucleotide sequence ID" value="NZ_FQUP01000001.1"/>
</dbReference>
<dbReference type="InterPro" id="IPR041581">
    <property type="entry name" value="Glyoxalase_6"/>
</dbReference>
<feature type="domain" description="VOC" evidence="1">
    <location>
        <begin position="1"/>
        <end position="118"/>
    </location>
</feature>
<accession>A0A1M4YLT9</accession>
<reference evidence="2 3" key="1">
    <citation type="submission" date="2016-11" db="EMBL/GenBank/DDBJ databases">
        <authorList>
            <person name="Jaros S."/>
            <person name="Januszkiewicz K."/>
            <person name="Wedrychowicz H."/>
        </authorList>
    </citation>
    <scope>NUCLEOTIDE SEQUENCE [LARGE SCALE GENOMIC DNA]</scope>
    <source>
        <strain evidence="2 3">DSM 19436</strain>
    </source>
</reference>
<dbReference type="STRING" id="1122133.SAMN02745157_1556"/>